<dbReference type="InterPro" id="IPR017455">
    <property type="entry name" value="Znf_FYVE-rel"/>
</dbReference>
<dbReference type="Pfam" id="PF00400">
    <property type="entry name" value="WD40"/>
    <property type="match status" value="1"/>
</dbReference>
<reference evidence="10" key="1">
    <citation type="submission" date="2011-07" db="EMBL/GenBank/DDBJ databases">
        <authorList>
            <consortium name="Caenorhabditis brenneri Sequencing and Analysis Consortium"/>
            <person name="Wilson R.K."/>
        </authorList>
    </citation>
    <scope>NUCLEOTIDE SEQUENCE [LARGE SCALE GENOMIC DNA]</scope>
    <source>
        <strain evidence="10">PB2801</strain>
    </source>
</reference>
<evidence type="ECO:0000256" key="3">
    <source>
        <dbReference type="ARBA" id="ARBA00022771"/>
    </source>
</evidence>
<dbReference type="SUPFAM" id="SSF50978">
    <property type="entry name" value="WD40 repeat-like"/>
    <property type="match status" value="1"/>
</dbReference>
<dbReference type="Gene3D" id="3.30.40.10">
    <property type="entry name" value="Zinc/RING finger domain, C3HC4 (zinc finger)"/>
    <property type="match status" value="1"/>
</dbReference>
<evidence type="ECO:0000256" key="7">
    <source>
        <dbReference type="SAM" id="MobiDB-lite"/>
    </source>
</evidence>
<evidence type="ECO:0000256" key="6">
    <source>
        <dbReference type="PROSITE-ProRule" id="PRU00221"/>
    </source>
</evidence>
<dbReference type="Pfam" id="PF01363">
    <property type="entry name" value="FYVE"/>
    <property type="match status" value="1"/>
</dbReference>
<evidence type="ECO:0000313" key="9">
    <source>
        <dbReference type="EMBL" id="EGT37873.1"/>
    </source>
</evidence>
<protein>
    <recommendedName>
        <fullName evidence="8">FYVE-type domain-containing protein</fullName>
    </recommendedName>
</protein>
<dbReference type="InterPro" id="IPR013083">
    <property type="entry name" value="Znf_RING/FYVE/PHD"/>
</dbReference>
<feature type="domain" description="FYVE-type" evidence="8">
    <location>
        <begin position="521"/>
        <end position="581"/>
    </location>
</feature>
<keyword evidence="1 6" id="KW-0853">WD repeat</keyword>
<dbReference type="PROSITE" id="PS50178">
    <property type="entry name" value="ZF_FYVE"/>
    <property type="match status" value="1"/>
</dbReference>
<keyword evidence="2" id="KW-0479">Metal-binding</keyword>
<evidence type="ECO:0000256" key="5">
    <source>
        <dbReference type="PROSITE-ProRule" id="PRU00091"/>
    </source>
</evidence>
<dbReference type="SMART" id="SM00320">
    <property type="entry name" value="WD40"/>
    <property type="match status" value="5"/>
</dbReference>
<keyword evidence="4" id="KW-0862">Zinc</keyword>
<dbReference type="PROSITE" id="PS50294">
    <property type="entry name" value="WD_REPEATS_REGION"/>
    <property type="match status" value="1"/>
</dbReference>
<dbReference type="GO" id="GO:0008270">
    <property type="term" value="F:zinc ion binding"/>
    <property type="evidence" value="ECO:0007669"/>
    <property type="project" value="UniProtKB-KW"/>
</dbReference>
<feature type="compositionally biased region" description="Low complexity" evidence="7">
    <location>
        <begin position="413"/>
        <end position="443"/>
    </location>
</feature>
<evidence type="ECO:0000256" key="1">
    <source>
        <dbReference type="ARBA" id="ARBA00022574"/>
    </source>
</evidence>
<keyword evidence="10" id="KW-1185">Reference proteome</keyword>
<evidence type="ECO:0000259" key="8">
    <source>
        <dbReference type="PROSITE" id="PS50178"/>
    </source>
</evidence>
<dbReference type="AlphaFoldDB" id="G0NUI1"/>
<gene>
    <name evidence="9" type="ORF">CAEBREN_28217</name>
</gene>
<dbReference type="SUPFAM" id="SSF57903">
    <property type="entry name" value="FYVE/PHD zinc finger"/>
    <property type="match status" value="1"/>
</dbReference>
<organism evidence="10">
    <name type="scientific">Caenorhabditis brenneri</name>
    <name type="common">Nematode worm</name>
    <dbReference type="NCBI Taxonomy" id="135651"/>
    <lineage>
        <taxon>Eukaryota</taxon>
        <taxon>Metazoa</taxon>
        <taxon>Ecdysozoa</taxon>
        <taxon>Nematoda</taxon>
        <taxon>Chromadorea</taxon>
        <taxon>Rhabditida</taxon>
        <taxon>Rhabditina</taxon>
        <taxon>Rhabditomorpha</taxon>
        <taxon>Rhabditoidea</taxon>
        <taxon>Rhabditidae</taxon>
        <taxon>Peloderinae</taxon>
        <taxon>Caenorhabditis</taxon>
    </lineage>
</organism>
<name>G0NUI1_CAEBE</name>
<dbReference type="Proteomes" id="UP000008068">
    <property type="component" value="Unassembled WGS sequence"/>
</dbReference>
<dbReference type="InterPro" id="IPR051944">
    <property type="entry name" value="BEACH_domain_protein"/>
</dbReference>
<feature type="region of interest" description="Disordered" evidence="7">
    <location>
        <begin position="408"/>
        <end position="453"/>
    </location>
</feature>
<dbReference type="InterPro" id="IPR036322">
    <property type="entry name" value="WD40_repeat_dom_sf"/>
</dbReference>
<evidence type="ECO:0000256" key="2">
    <source>
        <dbReference type="ARBA" id="ARBA00022723"/>
    </source>
</evidence>
<keyword evidence="3 5" id="KW-0863">Zinc-finger</keyword>
<dbReference type="CDD" id="cd15719">
    <property type="entry name" value="FYVE_WDFY3"/>
    <property type="match status" value="1"/>
</dbReference>
<evidence type="ECO:0000313" key="10">
    <source>
        <dbReference type="Proteomes" id="UP000008068"/>
    </source>
</evidence>
<dbReference type="eggNOG" id="KOG1786">
    <property type="taxonomic scope" value="Eukaryota"/>
</dbReference>
<dbReference type="InParanoid" id="G0NUI1"/>
<dbReference type="OrthoDB" id="10018316at2759"/>
<dbReference type="STRING" id="135651.G0NUI1"/>
<sequence length="584" mass="64570">MTCFSLHGVMGIHENSYVFIHQLLEVDKGPPLLLDGIVLFFGYKRNENEAVKVIGLILILNQILIFKNNNRFHHWFYKGSENFEKIDDPLTKNAPIELKKVNILEGFSNTPGVTTSRLFYHAIHNMTPPQTPFKELRSAVGSIHQNDKIGVVALEQNKVFIGTNRYITWGLPDRSVRMGQIDTDKSVCVHEMCEVDEMTCAAAGDETTLFCGNTSGCITVWKVNNKPLSMKKLSVLNGHSDAITCLVSSQSHAVLVSASRDLTVLVWHLSEMFLIRQLPKHPHAVLAVAINEATGDIATACSTLLHVWTLNGELLAVLNTCDVAPSIDPQQMIISLAFSTMNEWDNDNVIMCGTSDGIVKIYSCVVFENDGSLSEQPALENPSFNLLSDNPDRSTGSAAIAARLEKQRKRLKNSSTNATSSSISGSGSVSVTSSEPASPSSGNKTTKSEEGGSKFVRVLVQRTALTMHTAFNRPDNVHPAPITAIAPSRDHRSLYVGDGIGRVWCWQGGEGGGRADHWVQDVMRQRCDDCEHKFTLADRKHHCRNCGQIFCSTCSRFESHITRMNISRPVRVCRKCFLRLQQSS</sequence>
<dbReference type="InterPro" id="IPR000306">
    <property type="entry name" value="Znf_FYVE"/>
</dbReference>
<evidence type="ECO:0000256" key="4">
    <source>
        <dbReference type="ARBA" id="ARBA00022833"/>
    </source>
</evidence>
<accession>G0NUI1</accession>
<dbReference type="SMART" id="SM00064">
    <property type="entry name" value="FYVE"/>
    <property type="match status" value="1"/>
</dbReference>
<dbReference type="PANTHER" id="PTHR46108:SF4">
    <property type="entry name" value="BLUE CHEESE"/>
    <property type="match status" value="1"/>
</dbReference>
<dbReference type="Gene3D" id="2.130.10.10">
    <property type="entry name" value="YVTN repeat-like/Quinoprotein amine dehydrogenase"/>
    <property type="match status" value="2"/>
</dbReference>
<dbReference type="PROSITE" id="PS50082">
    <property type="entry name" value="WD_REPEATS_2"/>
    <property type="match status" value="1"/>
</dbReference>
<dbReference type="PANTHER" id="PTHR46108">
    <property type="entry name" value="BLUE CHEESE"/>
    <property type="match status" value="1"/>
</dbReference>
<proteinExistence type="predicted"/>
<dbReference type="HOGENOM" id="CLU_000218_5_4_1"/>
<dbReference type="InterPro" id="IPR001680">
    <property type="entry name" value="WD40_rpt"/>
</dbReference>
<dbReference type="InterPro" id="IPR015943">
    <property type="entry name" value="WD40/YVTN_repeat-like_dom_sf"/>
</dbReference>
<dbReference type="EMBL" id="GL379951">
    <property type="protein sequence ID" value="EGT37873.1"/>
    <property type="molecule type" value="Genomic_DNA"/>
</dbReference>
<dbReference type="InterPro" id="IPR011011">
    <property type="entry name" value="Znf_FYVE_PHD"/>
</dbReference>
<feature type="repeat" description="WD" evidence="6">
    <location>
        <begin position="236"/>
        <end position="277"/>
    </location>
</feature>